<gene>
    <name evidence="1" type="ORF">F0562_011072</name>
</gene>
<organism evidence="1 2">
    <name type="scientific">Nyssa sinensis</name>
    <dbReference type="NCBI Taxonomy" id="561372"/>
    <lineage>
        <taxon>Eukaryota</taxon>
        <taxon>Viridiplantae</taxon>
        <taxon>Streptophyta</taxon>
        <taxon>Embryophyta</taxon>
        <taxon>Tracheophyta</taxon>
        <taxon>Spermatophyta</taxon>
        <taxon>Magnoliopsida</taxon>
        <taxon>eudicotyledons</taxon>
        <taxon>Gunneridae</taxon>
        <taxon>Pentapetalae</taxon>
        <taxon>asterids</taxon>
        <taxon>Cornales</taxon>
        <taxon>Nyssaceae</taxon>
        <taxon>Nyssa</taxon>
    </lineage>
</organism>
<dbReference type="EMBL" id="CM018047">
    <property type="protein sequence ID" value="KAA8524649.1"/>
    <property type="molecule type" value="Genomic_DNA"/>
</dbReference>
<sequence>MSVRCSTDNLVLCQDCIWDAHGSCSVSAAHDWNPDEDSHSDGRGIEIKIEEIGRIRTGLDLRSEAFAMMARCWEERDELDMKVGSRVQCSVADLDLPRHLDGSLCNRLRAEQAG</sequence>
<protein>
    <recommendedName>
        <fullName evidence="3">B box-type domain-containing protein</fullName>
    </recommendedName>
</protein>
<keyword evidence="2" id="KW-1185">Reference proteome</keyword>
<dbReference type="AlphaFoldDB" id="A0A5J5A2X2"/>
<evidence type="ECO:0000313" key="2">
    <source>
        <dbReference type="Proteomes" id="UP000325577"/>
    </source>
</evidence>
<dbReference type="Proteomes" id="UP000325577">
    <property type="component" value="Linkage Group LG4"/>
</dbReference>
<dbReference type="OrthoDB" id="153872at2759"/>
<accession>A0A5J5A2X2</accession>
<evidence type="ECO:0000313" key="1">
    <source>
        <dbReference type="EMBL" id="KAA8524649.1"/>
    </source>
</evidence>
<proteinExistence type="predicted"/>
<name>A0A5J5A2X2_9ASTE</name>
<reference evidence="1 2" key="1">
    <citation type="submission" date="2019-09" db="EMBL/GenBank/DDBJ databases">
        <title>A chromosome-level genome assembly of the Chinese tupelo Nyssa sinensis.</title>
        <authorList>
            <person name="Yang X."/>
            <person name="Kang M."/>
            <person name="Yang Y."/>
            <person name="Xiong H."/>
            <person name="Wang M."/>
            <person name="Zhang Z."/>
            <person name="Wang Z."/>
            <person name="Wu H."/>
            <person name="Ma T."/>
            <person name="Liu J."/>
            <person name="Xi Z."/>
        </authorList>
    </citation>
    <scope>NUCLEOTIDE SEQUENCE [LARGE SCALE GENOMIC DNA]</scope>
    <source>
        <strain evidence="1">J267</strain>
        <tissue evidence="1">Leaf</tissue>
    </source>
</reference>
<evidence type="ECO:0008006" key="3">
    <source>
        <dbReference type="Google" id="ProtNLM"/>
    </source>
</evidence>